<comment type="similarity">
    <text evidence="8">Belongs to the helicase family. PriA subfamily.</text>
</comment>
<comment type="caution">
    <text evidence="10">The sequence shown here is derived from an EMBL/GenBank/DDBJ whole genome shotgun (WGS) entry which is preliminary data.</text>
</comment>
<dbReference type="GO" id="GO:0006302">
    <property type="term" value="P:double-strand break repair"/>
    <property type="evidence" value="ECO:0007669"/>
    <property type="project" value="InterPro"/>
</dbReference>
<feature type="binding site" evidence="8">
    <location>
        <position position="397"/>
    </location>
    <ligand>
        <name>Zn(2+)</name>
        <dbReference type="ChEBI" id="CHEBI:29105"/>
        <label>2</label>
    </ligand>
</feature>
<comment type="caution">
    <text evidence="8">As this protein does not have any detectable helicase domains, it probably does not have helicase activity.</text>
</comment>
<dbReference type="InterPro" id="IPR005259">
    <property type="entry name" value="PriA"/>
</dbReference>
<feature type="binding site" evidence="8">
    <location>
        <position position="367"/>
    </location>
    <ligand>
        <name>Zn(2+)</name>
        <dbReference type="ChEBI" id="CHEBI:29105"/>
        <label>1</label>
    </ligand>
</feature>
<dbReference type="Proteomes" id="UP000308760">
    <property type="component" value="Unassembled WGS sequence"/>
</dbReference>
<dbReference type="HAMAP" id="MF_00983">
    <property type="entry name" value="PriA"/>
    <property type="match status" value="1"/>
</dbReference>
<dbReference type="GO" id="GO:0006269">
    <property type="term" value="P:DNA replication, synthesis of primer"/>
    <property type="evidence" value="ECO:0007669"/>
    <property type="project" value="UniProtKB-KW"/>
</dbReference>
<keyword evidence="4 8" id="KW-0547">Nucleotide-binding</keyword>
<dbReference type="RefSeq" id="WP_136536296.1">
    <property type="nucleotide sequence ID" value="NZ_STGY01000067.1"/>
</dbReference>
<feature type="binding site" evidence="8">
    <location>
        <position position="406"/>
    </location>
    <ligand>
        <name>Zn(2+)</name>
        <dbReference type="ChEBI" id="CHEBI:29105"/>
        <label>1</label>
    </ligand>
</feature>
<keyword evidence="3 8" id="KW-0479">Metal-binding</keyword>
<keyword evidence="11" id="KW-1185">Reference proteome</keyword>
<dbReference type="PANTHER" id="PTHR30580">
    <property type="entry name" value="PRIMOSOMAL PROTEIN N"/>
    <property type="match status" value="1"/>
</dbReference>
<dbReference type="InterPro" id="IPR041222">
    <property type="entry name" value="PriA_3primeBD"/>
</dbReference>
<evidence type="ECO:0000313" key="11">
    <source>
        <dbReference type="Proteomes" id="UP000308760"/>
    </source>
</evidence>
<feature type="domain" description="Primosomal protein N' 3' DNA-binding" evidence="9">
    <location>
        <begin position="4"/>
        <end position="97"/>
    </location>
</feature>
<dbReference type="OrthoDB" id="3177118at2"/>
<proteinExistence type="inferred from homology"/>
<dbReference type="GO" id="GO:0006310">
    <property type="term" value="P:DNA recombination"/>
    <property type="evidence" value="ECO:0007669"/>
    <property type="project" value="InterPro"/>
</dbReference>
<feature type="binding site" evidence="8">
    <location>
        <position position="370"/>
    </location>
    <ligand>
        <name>Zn(2+)</name>
        <dbReference type="ChEBI" id="CHEBI:29105"/>
        <label>1</label>
    </ligand>
</feature>
<evidence type="ECO:0000256" key="2">
    <source>
        <dbReference type="ARBA" id="ARBA00022705"/>
    </source>
</evidence>
<keyword evidence="6 8" id="KW-0067">ATP-binding</keyword>
<evidence type="ECO:0000256" key="4">
    <source>
        <dbReference type="ARBA" id="ARBA00022741"/>
    </source>
</evidence>
<evidence type="ECO:0000256" key="6">
    <source>
        <dbReference type="ARBA" id="ARBA00022840"/>
    </source>
</evidence>
<reference evidence="11" key="1">
    <citation type="submission" date="2019-04" db="EMBL/GenBank/DDBJ databases">
        <title>Nocardioides xinjiangensis sp. nov.</title>
        <authorList>
            <person name="Liu S."/>
        </authorList>
    </citation>
    <scope>NUCLEOTIDE SEQUENCE [LARGE SCALE GENOMIC DNA]</scope>
    <source>
        <strain evidence="11">18</strain>
    </source>
</reference>
<dbReference type="AlphaFoldDB" id="A0A4S8Q7K9"/>
<dbReference type="InterPro" id="IPR027417">
    <property type="entry name" value="P-loop_NTPase"/>
</dbReference>
<sequence>MDHPLPQLNRDFDYKIPSELQGEVAAGCRVKVRFSGRPLKGTVLAVKDASDFRGPFQPVLEVISPGPVLTPEVSRLARAVADRYAGRLSDVLSLALPKRMKKVETEPARERHPITATPLPTLWNRYIAGEAFVRALGEGKSPRAVWGAVPGEDWPTRLAEAAATAAAAGRGALLIVPDQFHLARLDAALTSVLGPDRHVSLSNATGPTPRYRAFLQALRGEVQIVAGTQVAMMAPVDRLGLVAIWDDGDNNLVSLHAPYPHAREVLLTRAELSGAACLIGGYTRSPQAQLLVESRWAVSVTGDRETIQAAAPRVVPVGDEGDMAADPSGSTARLPTVAWEAARKALRAEQPVLIQVPRRGYVPAVSCQRCRARAMCPDCGGPLSLTGSRRPPACTWCGRVDVDHQCTECGSNRVRAVVIGAERTVEEIAQAFPGVEVLESNASNRLETVPPGPVVVVSTPGVEPAAPDGYGAVLLLDTWALLTRADLAASEEALRRWANAVALARPEGTAVVVADGGLPVVQALIRWDPAWFASRELAERTELGFPPAVRMASLTGPLGEPEKFAAAVAAETEVEAEPIGPIPVDEHTERLLLRVRRRDGAALAKALSAATAARASSKAELVKVQVDPREIA</sequence>
<feature type="binding site" evidence="8">
    <location>
        <position position="409"/>
    </location>
    <ligand>
        <name>Zn(2+)</name>
        <dbReference type="ChEBI" id="CHEBI:29105"/>
        <label>1</label>
    </ligand>
</feature>
<keyword evidence="5 8" id="KW-0862">Zinc</keyword>
<evidence type="ECO:0000256" key="8">
    <source>
        <dbReference type="HAMAP-Rule" id="MF_00983"/>
    </source>
</evidence>
<evidence type="ECO:0000256" key="3">
    <source>
        <dbReference type="ARBA" id="ARBA00022723"/>
    </source>
</evidence>
<dbReference type="Gene3D" id="3.40.50.300">
    <property type="entry name" value="P-loop containing nucleotide triphosphate hydrolases"/>
    <property type="match status" value="1"/>
</dbReference>
<feature type="binding site" evidence="8">
    <location>
        <position position="376"/>
    </location>
    <ligand>
        <name>Zn(2+)</name>
        <dbReference type="ChEBI" id="CHEBI:29105"/>
        <label>2</label>
    </ligand>
</feature>
<accession>A0A4S8Q7K9</accession>
<evidence type="ECO:0000256" key="1">
    <source>
        <dbReference type="ARBA" id="ARBA00022515"/>
    </source>
</evidence>
<dbReference type="GO" id="GO:0008270">
    <property type="term" value="F:zinc ion binding"/>
    <property type="evidence" value="ECO:0007669"/>
    <property type="project" value="UniProtKB-UniRule"/>
</dbReference>
<comment type="subunit">
    <text evidence="8">Component of the replication restart primosome.</text>
</comment>
<protein>
    <recommendedName>
        <fullName evidence="8">Probable replication restart protein PriA</fullName>
    </recommendedName>
    <alternativeName>
        <fullName evidence="8">Putative ATP-dependent DNA helicase PriA</fullName>
    </alternativeName>
</protein>
<keyword evidence="7 8" id="KW-0238">DNA-binding</keyword>
<evidence type="ECO:0000313" key="10">
    <source>
        <dbReference type="EMBL" id="THV38712.1"/>
    </source>
</evidence>
<evidence type="ECO:0000259" key="9">
    <source>
        <dbReference type="Pfam" id="PF17764"/>
    </source>
</evidence>
<dbReference type="GO" id="GO:0003677">
    <property type="term" value="F:DNA binding"/>
    <property type="evidence" value="ECO:0007669"/>
    <property type="project" value="UniProtKB-UniRule"/>
</dbReference>
<dbReference type="GO" id="GO:0006270">
    <property type="term" value="P:DNA replication initiation"/>
    <property type="evidence" value="ECO:0007669"/>
    <property type="project" value="TreeGrafter"/>
</dbReference>
<dbReference type="GO" id="GO:0043138">
    <property type="term" value="F:3'-5' DNA helicase activity"/>
    <property type="evidence" value="ECO:0007669"/>
    <property type="project" value="TreeGrafter"/>
</dbReference>
<organism evidence="10 11">
    <name type="scientific">Glycomyces buryatensis</name>
    <dbReference type="NCBI Taxonomy" id="2570927"/>
    <lineage>
        <taxon>Bacteria</taxon>
        <taxon>Bacillati</taxon>
        <taxon>Actinomycetota</taxon>
        <taxon>Actinomycetes</taxon>
        <taxon>Glycomycetales</taxon>
        <taxon>Glycomycetaceae</taxon>
        <taxon>Glycomyces</taxon>
    </lineage>
</organism>
<dbReference type="Pfam" id="PF17764">
    <property type="entry name" value="PriA_3primeBD"/>
    <property type="match status" value="1"/>
</dbReference>
<name>A0A4S8Q7K9_9ACTN</name>
<dbReference type="InterPro" id="IPR042115">
    <property type="entry name" value="PriA_3primeBD_sf"/>
</dbReference>
<dbReference type="GO" id="GO:0005524">
    <property type="term" value="F:ATP binding"/>
    <property type="evidence" value="ECO:0007669"/>
    <property type="project" value="UniProtKB-UniRule"/>
</dbReference>
<keyword evidence="1 8" id="KW-0639">Primosome</keyword>
<evidence type="ECO:0000256" key="7">
    <source>
        <dbReference type="ARBA" id="ARBA00023125"/>
    </source>
</evidence>
<reference evidence="10 11" key="2">
    <citation type="submission" date="2019-05" db="EMBL/GenBank/DDBJ databases">
        <title>Glycomyces buryatensis sp. nov.</title>
        <authorList>
            <person name="Nikitina E."/>
        </authorList>
    </citation>
    <scope>NUCLEOTIDE SEQUENCE [LARGE SCALE GENOMIC DNA]</scope>
    <source>
        <strain evidence="10 11">18</strain>
    </source>
</reference>
<comment type="function">
    <text evidence="8">Initiates the restart of stalled replication forks, which reloads the replicative helicase on sites other than the origin of replication. Recognizes and binds to abandoned replication forks and remodels them to uncover a helicase loading site. Promotes assembly of the primosome at these replication forks.</text>
</comment>
<comment type="cofactor">
    <cofactor evidence="8">
        <name>Zn(2+)</name>
        <dbReference type="ChEBI" id="CHEBI:29105"/>
    </cofactor>
    <text evidence="8">Binds 2 zinc ions per subunit.</text>
</comment>
<feature type="binding site" evidence="8">
    <location>
        <position position="379"/>
    </location>
    <ligand>
        <name>Zn(2+)</name>
        <dbReference type="ChEBI" id="CHEBI:29105"/>
        <label>2</label>
    </ligand>
</feature>
<dbReference type="PANTHER" id="PTHR30580:SF0">
    <property type="entry name" value="PRIMOSOMAL PROTEIN N"/>
    <property type="match status" value="1"/>
</dbReference>
<keyword evidence="2 8" id="KW-0235">DNA replication</keyword>
<dbReference type="EMBL" id="STGY01000067">
    <property type="protein sequence ID" value="THV38712.1"/>
    <property type="molecule type" value="Genomic_DNA"/>
</dbReference>
<gene>
    <name evidence="8" type="primary">priA</name>
    <name evidence="10" type="ORF">FAB82_18560</name>
</gene>
<dbReference type="GO" id="GO:1990077">
    <property type="term" value="C:primosome complex"/>
    <property type="evidence" value="ECO:0007669"/>
    <property type="project" value="UniProtKB-UniRule"/>
</dbReference>
<evidence type="ECO:0000256" key="5">
    <source>
        <dbReference type="ARBA" id="ARBA00022833"/>
    </source>
</evidence>
<feature type="binding site" evidence="8">
    <location>
        <position position="394"/>
    </location>
    <ligand>
        <name>Zn(2+)</name>
        <dbReference type="ChEBI" id="CHEBI:29105"/>
        <label>2</label>
    </ligand>
</feature>
<dbReference type="Gene3D" id="3.40.1440.60">
    <property type="entry name" value="PriA, 3(prime) DNA-binding domain"/>
    <property type="match status" value="1"/>
</dbReference>